<organism evidence="1 2">
    <name type="scientific">Fistulina hepatica ATCC 64428</name>
    <dbReference type="NCBI Taxonomy" id="1128425"/>
    <lineage>
        <taxon>Eukaryota</taxon>
        <taxon>Fungi</taxon>
        <taxon>Dikarya</taxon>
        <taxon>Basidiomycota</taxon>
        <taxon>Agaricomycotina</taxon>
        <taxon>Agaricomycetes</taxon>
        <taxon>Agaricomycetidae</taxon>
        <taxon>Agaricales</taxon>
        <taxon>Fistulinaceae</taxon>
        <taxon>Fistulina</taxon>
    </lineage>
</organism>
<dbReference type="OrthoDB" id="1681765at2759"/>
<evidence type="ECO:0000313" key="2">
    <source>
        <dbReference type="Proteomes" id="UP000054144"/>
    </source>
</evidence>
<dbReference type="EMBL" id="KN881930">
    <property type="protein sequence ID" value="KIY47648.1"/>
    <property type="molecule type" value="Genomic_DNA"/>
</dbReference>
<accession>A0A0D7A9Z0</accession>
<proteinExistence type="predicted"/>
<sequence>PKNCEELYNLCHAQARNVIEHIFGVVKECWAILVHPSHFNMQVQLQIPSGLGAVHNFILAHDPND</sequence>
<reference evidence="1 2" key="1">
    <citation type="journal article" date="2015" name="Fungal Genet. Biol.">
        <title>Evolution of novel wood decay mechanisms in Agaricales revealed by the genome sequences of Fistulina hepatica and Cylindrobasidium torrendii.</title>
        <authorList>
            <person name="Floudas D."/>
            <person name="Held B.W."/>
            <person name="Riley R."/>
            <person name="Nagy L.G."/>
            <person name="Koehler G."/>
            <person name="Ransdell A.S."/>
            <person name="Younus H."/>
            <person name="Chow J."/>
            <person name="Chiniquy J."/>
            <person name="Lipzen A."/>
            <person name="Tritt A."/>
            <person name="Sun H."/>
            <person name="Haridas S."/>
            <person name="LaButti K."/>
            <person name="Ohm R.A."/>
            <person name="Kues U."/>
            <person name="Blanchette R.A."/>
            <person name="Grigoriev I.V."/>
            <person name="Minto R.E."/>
            <person name="Hibbett D.S."/>
        </authorList>
    </citation>
    <scope>NUCLEOTIDE SEQUENCE [LARGE SCALE GENOMIC DNA]</scope>
    <source>
        <strain evidence="1 2">ATCC 64428</strain>
    </source>
</reference>
<keyword evidence="2" id="KW-1185">Reference proteome</keyword>
<dbReference type="Proteomes" id="UP000054144">
    <property type="component" value="Unassembled WGS sequence"/>
</dbReference>
<protein>
    <recommendedName>
        <fullName evidence="3">DDE Tnp4 domain-containing protein</fullName>
    </recommendedName>
</protein>
<evidence type="ECO:0000313" key="1">
    <source>
        <dbReference type="EMBL" id="KIY47648.1"/>
    </source>
</evidence>
<gene>
    <name evidence="1" type="ORF">FISHEDRAFT_7125</name>
</gene>
<feature type="non-terminal residue" evidence="1">
    <location>
        <position position="1"/>
    </location>
</feature>
<name>A0A0D7A9Z0_9AGAR</name>
<dbReference type="AlphaFoldDB" id="A0A0D7A9Z0"/>
<feature type="non-terminal residue" evidence="1">
    <location>
        <position position="65"/>
    </location>
</feature>
<evidence type="ECO:0008006" key="3">
    <source>
        <dbReference type="Google" id="ProtNLM"/>
    </source>
</evidence>